<dbReference type="EMBL" id="MU825876">
    <property type="protein sequence ID" value="KAJ7386422.1"/>
    <property type="molecule type" value="Genomic_DNA"/>
</dbReference>
<dbReference type="InterPro" id="IPR036116">
    <property type="entry name" value="FN3_sf"/>
</dbReference>
<name>A0A9W9ZR82_9CNID</name>
<dbReference type="InterPro" id="IPR013783">
    <property type="entry name" value="Ig-like_fold"/>
</dbReference>
<evidence type="ECO:0000259" key="2">
    <source>
        <dbReference type="PROSITE" id="PS50853"/>
    </source>
</evidence>
<protein>
    <recommendedName>
        <fullName evidence="2">Fibronectin type-III domain-containing protein</fullName>
    </recommendedName>
</protein>
<evidence type="ECO:0000313" key="4">
    <source>
        <dbReference type="Proteomes" id="UP001163046"/>
    </source>
</evidence>
<comment type="caution">
    <text evidence="3">The sequence shown here is derived from an EMBL/GenBank/DDBJ whole genome shotgun (WGS) entry which is preliminary data.</text>
</comment>
<feature type="domain" description="Fibronectin type-III" evidence="2">
    <location>
        <begin position="1"/>
        <end position="75"/>
    </location>
</feature>
<keyword evidence="4" id="KW-1185">Reference proteome</keyword>
<sequence>MASTSKGDGNYNDPLTDETNQDNTWRHRQTKTVRSKELSWKGLDKFSVYNIRVLAATIKGDGPPSDPIFVYTDEDKPSKAPVLTVVKTLNSTSIPGGMGAVPPQNMTWSYYQFWLPTVKGNGPPSDPKTATTEDPPTPPPLSDDDIGTTEVSIDFVNKQMLSNGKPVRFYQIIVIPLQDGQNPGKSSDGKIC</sequence>
<feature type="region of interest" description="Disordered" evidence="1">
    <location>
        <begin position="121"/>
        <end position="147"/>
    </location>
</feature>
<dbReference type="AlphaFoldDB" id="A0A9W9ZR82"/>
<dbReference type="Proteomes" id="UP001163046">
    <property type="component" value="Unassembled WGS sequence"/>
</dbReference>
<gene>
    <name evidence="3" type="ORF">OS493_008546</name>
</gene>
<dbReference type="Gene3D" id="2.60.40.10">
    <property type="entry name" value="Immunoglobulins"/>
    <property type="match status" value="1"/>
</dbReference>
<dbReference type="CDD" id="cd00063">
    <property type="entry name" value="FN3"/>
    <property type="match status" value="1"/>
</dbReference>
<accession>A0A9W9ZR82</accession>
<organism evidence="3 4">
    <name type="scientific">Desmophyllum pertusum</name>
    <dbReference type="NCBI Taxonomy" id="174260"/>
    <lineage>
        <taxon>Eukaryota</taxon>
        <taxon>Metazoa</taxon>
        <taxon>Cnidaria</taxon>
        <taxon>Anthozoa</taxon>
        <taxon>Hexacorallia</taxon>
        <taxon>Scleractinia</taxon>
        <taxon>Caryophylliina</taxon>
        <taxon>Caryophylliidae</taxon>
        <taxon>Desmophyllum</taxon>
    </lineage>
</organism>
<feature type="region of interest" description="Disordered" evidence="1">
    <location>
        <begin position="1"/>
        <end position="33"/>
    </location>
</feature>
<reference evidence="3" key="1">
    <citation type="submission" date="2023-01" db="EMBL/GenBank/DDBJ databases">
        <title>Genome assembly of the deep-sea coral Lophelia pertusa.</title>
        <authorList>
            <person name="Herrera S."/>
            <person name="Cordes E."/>
        </authorList>
    </citation>
    <scope>NUCLEOTIDE SEQUENCE</scope>
    <source>
        <strain evidence="3">USNM1676648</strain>
        <tissue evidence="3">Polyp</tissue>
    </source>
</reference>
<dbReference type="SUPFAM" id="SSF49265">
    <property type="entry name" value="Fibronectin type III"/>
    <property type="match status" value="1"/>
</dbReference>
<dbReference type="InterPro" id="IPR003961">
    <property type="entry name" value="FN3_dom"/>
</dbReference>
<proteinExistence type="predicted"/>
<evidence type="ECO:0000313" key="3">
    <source>
        <dbReference type="EMBL" id="KAJ7386422.1"/>
    </source>
</evidence>
<dbReference type="OrthoDB" id="10253954at2759"/>
<dbReference type="PROSITE" id="PS50853">
    <property type="entry name" value="FN3"/>
    <property type="match status" value="1"/>
</dbReference>
<evidence type="ECO:0000256" key="1">
    <source>
        <dbReference type="SAM" id="MobiDB-lite"/>
    </source>
</evidence>